<dbReference type="Pfam" id="PF00128">
    <property type="entry name" value="Alpha-amylase"/>
    <property type="match status" value="1"/>
</dbReference>
<dbReference type="PANTHER" id="PTHR10357">
    <property type="entry name" value="ALPHA-AMYLASE FAMILY MEMBER"/>
    <property type="match status" value="1"/>
</dbReference>
<dbReference type="Gene3D" id="3.20.20.80">
    <property type="entry name" value="Glycosidases"/>
    <property type="match status" value="1"/>
</dbReference>
<dbReference type="PANTHER" id="PTHR10357:SF210">
    <property type="entry name" value="MALTODEXTRIN GLUCOSIDASE"/>
    <property type="match status" value="1"/>
</dbReference>
<reference evidence="4 5" key="1">
    <citation type="submission" date="2018-08" db="EMBL/GenBank/DDBJ databases">
        <title>A genome reference for cultivated species of the human gut microbiota.</title>
        <authorList>
            <person name="Zou Y."/>
            <person name="Xue W."/>
            <person name="Luo G."/>
        </authorList>
    </citation>
    <scope>NUCLEOTIDE SEQUENCE [LARGE SCALE GENOMIC DNA]</scope>
    <source>
        <strain evidence="4 5">AM25-33</strain>
    </source>
</reference>
<comment type="caution">
    <text evidence="4">The sequence shown here is derived from an EMBL/GenBank/DDBJ whole genome shotgun (WGS) entry which is preliminary data.</text>
</comment>
<evidence type="ECO:0000256" key="2">
    <source>
        <dbReference type="ARBA" id="ARBA00023295"/>
    </source>
</evidence>
<dbReference type="GO" id="GO:0016798">
    <property type="term" value="F:hydrolase activity, acting on glycosyl bonds"/>
    <property type="evidence" value="ECO:0007669"/>
    <property type="project" value="UniProtKB-KW"/>
</dbReference>
<accession>A0A414NE52</accession>
<keyword evidence="5" id="KW-1185">Reference proteome</keyword>
<dbReference type="EMBL" id="QSLJ01000002">
    <property type="protein sequence ID" value="RHF37307.1"/>
    <property type="molecule type" value="Genomic_DNA"/>
</dbReference>
<sequence>MWVFDTTLYQIYPLGMLGCPFDAPALDNKEAEACERELHRVRSLIDWAPYLGELGVGAILLNPVFSSDTHGYNTRDLRQIDCRLGTNDDFASVVDALHACGVRVIVDAVFNHVGRNFWAFHDVRERKWDSPYKDWFHISFDGDTHFGDGFWYEGWEGNQDLVKLNLRNPEVIVYLLDTVRMWKHELGVDGLRLDVAYCLDRDFVRTLRGLANELGAEPRFDGAPGDGFPLIGEVLFGDYNLIVNDDMLDSCTNYECYKGLYSSFNSMNMFEIAHSLHRQFGGEPWCIYRGKHLVNFADNHDVSRLASILTEKRHLAPAYGVLFGMPGIPCLYYGSEWGQLGEKGTGYLADIDLRPAIAAPSVEALAAPVAGWEGGCGPNELTALVNQLNHVRRSSRALCHGDYRNVIITNRQLLFERSAGADGDAPAECVLVAINAEDVPFTFSDDSLRGTFEVLVACGGEGADATVQTGTKALELDGMLDIPPFSVIYLRK</sequence>
<feature type="domain" description="Glycosyl hydrolase family 13 catalytic" evidence="3">
    <location>
        <begin position="10"/>
        <end position="392"/>
    </location>
</feature>
<protein>
    <submittedName>
        <fullName evidence="4">Maltodextrin glucosidase</fullName>
    </submittedName>
</protein>
<evidence type="ECO:0000313" key="4">
    <source>
        <dbReference type="EMBL" id="RHF37307.1"/>
    </source>
</evidence>
<dbReference type="InParanoid" id="A0A414NE52"/>
<proteinExistence type="predicted"/>
<dbReference type="RefSeq" id="WP_118104405.1">
    <property type="nucleotide sequence ID" value="NZ_CABJEU010000002.1"/>
</dbReference>
<dbReference type="GO" id="GO:0005975">
    <property type="term" value="P:carbohydrate metabolic process"/>
    <property type="evidence" value="ECO:0007669"/>
    <property type="project" value="InterPro"/>
</dbReference>
<dbReference type="Proteomes" id="UP000283983">
    <property type="component" value="Unassembled WGS sequence"/>
</dbReference>
<name>A0A414NE52_9ACTN</name>
<dbReference type="InterPro" id="IPR017853">
    <property type="entry name" value="GH"/>
</dbReference>
<dbReference type="FunCoup" id="A0A414NE52">
    <property type="interactions" value="14"/>
</dbReference>
<organism evidence="4 5">
    <name type="scientific">Collinsella intestinalis</name>
    <dbReference type="NCBI Taxonomy" id="147207"/>
    <lineage>
        <taxon>Bacteria</taxon>
        <taxon>Bacillati</taxon>
        <taxon>Actinomycetota</taxon>
        <taxon>Coriobacteriia</taxon>
        <taxon>Coriobacteriales</taxon>
        <taxon>Coriobacteriaceae</taxon>
        <taxon>Collinsella</taxon>
    </lineage>
</organism>
<gene>
    <name evidence="4" type="ORF">DW682_06785</name>
</gene>
<evidence type="ECO:0000256" key="1">
    <source>
        <dbReference type="ARBA" id="ARBA00022801"/>
    </source>
</evidence>
<dbReference type="SUPFAM" id="SSF51445">
    <property type="entry name" value="(Trans)glycosidases"/>
    <property type="match status" value="1"/>
</dbReference>
<keyword evidence="1" id="KW-0378">Hydrolase</keyword>
<dbReference type="AlphaFoldDB" id="A0A414NE52"/>
<dbReference type="InterPro" id="IPR006047">
    <property type="entry name" value="GH13_cat_dom"/>
</dbReference>
<dbReference type="SMART" id="SM00642">
    <property type="entry name" value="Aamy"/>
    <property type="match status" value="1"/>
</dbReference>
<evidence type="ECO:0000259" key="3">
    <source>
        <dbReference type="SMART" id="SM00642"/>
    </source>
</evidence>
<dbReference type="CDD" id="cd11353">
    <property type="entry name" value="AmyAc_euk_bac_CMD_like"/>
    <property type="match status" value="1"/>
</dbReference>
<evidence type="ECO:0000313" key="5">
    <source>
        <dbReference type="Proteomes" id="UP000283983"/>
    </source>
</evidence>
<keyword evidence="2" id="KW-0326">Glycosidase</keyword>